<dbReference type="RefSeq" id="WP_096464820.1">
    <property type="nucleotide sequence ID" value="NZ_AP017312.1"/>
</dbReference>
<dbReference type="NCBIfam" id="NF005232">
    <property type="entry name" value="PRK06733.1"/>
    <property type="match status" value="1"/>
</dbReference>
<feature type="domain" description="Pyridoxamine 5'-phosphate oxidase N-terminal" evidence="1">
    <location>
        <begin position="10"/>
        <end position="98"/>
    </location>
</feature>
<organism evidence="2 3">
    <name type="scientific">Aneurinibacillus soli</name>
    <dbReference type="NCBI Taxonomy" id="1500254"/>
    <lineage>
        <taxon>Bacteria</taxon>
        <taxon>Bacillati</taxon>
        <taxon>Bacillota</taxon>
        <taxon>Bacilli</taxon>
        <taxon>Bacillales</taxon>
        <taxon>Paenibacillaceae</taxon>
        <taxon>Aneurinibacillus group</taxon>
        <taxon>Aneurinibacillus</taxon>
    </lineage>
</organism>
<dbReference type="InterPro" id="IPR011576">
    <property type="entry name" value="Pyridox_Oxase_N"/>
</dbReference>
<accession>A0A0U4WFF3</accession>
<name>A0A0U4WFF3_9BACL</name>
<evidence type="ECO:0000313" key="3">
    <source>
        <dbReference type="Proteomes" id="UP000217696"/>
    </source>
</evidence>
<dbReference type="OrthoDB" id="2381603at2"/>
<evidence type="ECO:0000259" key="1">
    <source>
        <dbReference type="Pfam" id="PF01243"/>
    </source>
</evidence>
<proteinExistence type="predicted"/>
<evidence type="ECO:0000313" key="2">
    <source>
        <dbReference type="EMBL" id="BAU27464.1"/>
    </source>
</evidence>
<dbReference type="EMBL" id="AP017312">
    <property type="protein sequence ID" value="BAU27464.1"/>
    <property type="molecule type" value="Genomic_DNA"/>
</dbReference>
<sequence>MPEVVAHSLSQELLALLRHERFAMLSTISKQTGSPYTSALSWVYALDCSTVRLAVNSKSSIIENVAANSQAALNVFAAGSFYAISGQARIVQERMEDVPLKLTLIELAIAEVRDVMFYGSRIATEPQYVKTYDEQAAKKLDMQVMNALKNA</sequence>
<dbReference type="Pfam" id="PF01243">
    <property type="entry name" value="PNPOx_N"/>
    <property type="match status" value="1"/>
</dbReference>
<reference evidence="2 3" key="1">
    <citation type="submission" date="2015-12" db="EMBL/GenBank/DDBJ databases">
        <title>Genome sequence of Aneurinibacillus soli.</title>
        <authorList>
            <person name="Lee J.S."/>
            <person name="Lee K.C."/>
            <person name="Kim K.K."/>
            <person name="Lee B.W."/>
        </authorList>
    </citation>
    <scope>NUCLEOTIDE SEQUENCE [LARGE SCALE GENOMIC DNA]</scope>
    <source>
        <strain evidence="2 3">CB4</strain>
    </source>
</reference>
<keyword evidence="3" id="KW-1185">Reference proteome</keyword>
<dbReference type="AlphaFoldDB" id="A0A0U4WFF3"/>
<dbReference type="KEGG" id="asoc:CB4_01638"/>
<dbReference type="InterPro" id="IPR012349">
    <property type="entry name" value="Split_barrel_FMN-bd"/>
</dbReference>
<dbReference type="Gene3D" id="2.30.110.10">
    <property type="entry name" value="Electron Transport, Fmn-binding Protein, Chain A"/>
    <property type="match status" value="1"/>
</dbReference>
<gene>
    <name evidence="2" type="ORF">CB4_01638</name>
</gene>
<dbReference type="SUPFAM" id="SSF50475">
    <property type="entry name" value="FMN-binding split barrel"/>
    <property type="match status" value="1"/>
</dbReference>
<protein>
    <recommendedName>
        <fullName evidence="1">Pyridoxamine 5'-phosphate oxidase N-terminal domain-containing protein</fullName>
    </recommendedName>
</protein>
<dbReference type="Proteomes" id="UP000217696">
    <property type="component" value="Chromosome"/>
</dbReference>